<dbReference type="AlphaFoldDB" id="A0A3U7JLZ4"/>
<feature type="transmembrane region" description="Helical" evidence="1">
    <location>
        <begin position="12"/>
        <end position="39"/>
    </location>
</feature>
<feature type="transmembrane region" description="Helical" evidence="1">
    <location>
        <begin position="91"/>
        <end position="115"/>
    </location>
</feature>
<keyword evidence="1" id="KW-0812">Transmembrane</keyword>
<reference evidence="2" key="1">
    <citation type="submission" date="2019-02" db="EMBL/GenBank/DDBJ databases">
        <authorList>
            <person name="Ashton P.M."/>
            <person name="Dallman T."/>
            <person name="Nair S."/>
            <person name="De Pinna E."/>
            <person name="Peters T."/>
            <person name="Grant K."/>
        </authorList>
    </citation>
    <scope>NUCLEOTIDE SEQUENCE</scope>
    <source>
        <strain evidence="2">677129</strain>
    </source>
</reference>
<comment type="caution">
    <text evidence="2">The sequence shown here is derived from an EMBL/GenBank/DDBJ whole genome shotgun (WGS) entry which is preliminary data.</text>
</comment>
<accession>A0A3U7JLZ4</accession>
<evidence type="ECO:0000313" key="2">
    <source>
        <dbReference type="EMBL" id="ECI7265916.1"/>
    </source>
</evidence>
<dbReference type="EMBL" id="AAIWBE010000029">
    <property type="protein sequence ID" value="ECI7265916.1"/>
    <property type="molecule type" value="Genomic_DNA"/>
</dbReference>
<organism evidence="2">
    <name type="scientific">Salmonella enterica I</name>
    <dbReference type="NCBI Taxonomy" id="59201"/>
    <lineage>
        <taxon>Bacteria</taxon>
        <taxon>Pseudomonadati</taxon>
        <taxon>Pseudomonadota</taxon>
        <taxon>Gammaproteobacteria</taxon>
        <taxon>Enterobacterales</taxon>
        <taxon>Enterobacteriaceae</taxon>
        <taxon>Salmonella</taxon>
    </lineage>
</organism>
<sequence length="150" mass="16555">MLTNKQIKFFSALSWLVSIAIASILVFTAICTDSTFIIINKDNIIGAATLLGTFDFTMTGFIAAVGAYLISITGKVSFLKWSQEGYVSIFYNLYAQSIVFLLLSFIACMLSIITAENISSLLLKCAFFIFPLNMSHILVLTIIALQQIKK</sequence>
<feature type="transmembrane region" description="Helical" evidence="1">
    <location>
        <begin position="45"/>
        <end position="70"/>
    </location>
</feature>
<evidence type="ECO:0000256" key="1">
    <source>
        <dbReference type="SAM" id="Phobius"/>
    </source>
</evidence>
<feature type="transmembrane region" description="Helical" evidence="1">
    <location>
        <begin position="121"/>
        <end position="145"/>
    </location>
</feature>
<protein>
    <submittedName>
        <fullName evidence="2">Uncharacterized protein</fullName>
    </submittedName>
</protein>
<proteinExistence type="predicted"/>
<name>A0A3U7JLZ4_SALET</name>
<gene>
    <name evidence="2" type="ORF">EWD86_18505</name>
</gene>
<keyword evidence="1" id="KW-1133">Transmembrane helix</keyword>
<keyword evidence="1" id="KW-0472">Membrane</keyword>